<dbReference type="AlphaFoldDB" id="A0A8D8QU06"/>
<organism evidence="1">
    <name type="scientific">Cacopsylla melanoneura</name>
    <dbReference type="NCBI Taxonomy" id="428564"/>
    <lineage>
        <taxon>Eukaryota</taxon>
        <taxon>Metazoa</taxon>
        <taxon>Ecdysozoa</taxon>
        <taxon>Arthropoda</taxon>
        <taxon>Hexapoda</taxon>
        <taxon>Insecta</taxon>
        <taxon>Pterygota</taxon>
        <taxon>Neoptera</taxon>
        <taxon>Paraneoptera</taxon>
        <taxon>Hemiptera</taxon>
        <taxon>Sternorrhyncha</taxon>
        <taxon>Psylloidea</taxon>
        <taxon>Psyllidae</taxon>
        <taxon>Psyllinae</taxon>
        <taxon>Cacopsylla</taxon>
    </lineage>
</organism>
<sequence>MYELTCQFISLANLIKIFTYTCMNQLNQHVSLSLSQMYLSLELPTTTYLKFVSVLRLSVLFCPLLRPPSLSLSPSLPLSLTRYIFLSHTSSLSRSLSISLTLFSLSRYQSPSLCLSRMFCSPTRRHILQHSFHVVPYGECQAACVRSS</sequence>
<proteinExistence type="predicted"/>
<protein>
    <submittedName>
        <fullName evidence="1">Uncharacterized protein</fullName>
    </submittedName>
</protein>
<accession>A0A8D8QU06</accession>
<name>A0A8D8QU06_9HEMI</name>
<reference evidence="1" key="1">
    <citation type="submission" date="2021-05" db="EMBL/GenBank/DDBJ databases">
        <authorList>
            <person name="Alioto T."/>
            <person name="Alioto T."/>
            <person name="Gomez Garrido J."/>
        </authorList>
    </citation>
    <scope>NUCLEOTIDE SEQUENCE</scope>
</reference>
<dbReference type="EMBL" id="HBUF01101755">
    <property type="protein sequence ID" value="CAG6638241.1"/>
    <property type="molecule type" value="Transcribed_RNA"/>
</dbReference>
<evidence type="ECO:0000313" key="1">
    <source>
        <dbReference type="EMBL" id="CAG6638241.1"/>
    </source>
</evidence>